<gene>
    <name evidence="1" type="ORF">PENTCL1PPCAC_25195</name>
</gene>
<proteinExistence type="predicted"/>
<reference evidence="1" key="1">
    <citation type="submission" date="2023-10" db="EMBL/GenBank/DDBJ databases">
        <title>Genome assembly of Pristionchus species.</title>
        <authorList>
            <person name="Yoshida K."/>
            <person name="Sommer R.J."/>
        </authorList>
    </citation>
    <scope>NUCLEOTIDE SEQUENCE</scope>
    <source>
        <strain evidence="1">RS0144</strain>
    </source>
</reference>
<sequence>SHSGHFNSVLLYRAVLKSEPDWTLLDAFLLLFSSSSSSSSSASFIIMSSMKSISSPAGSDTSPCWSQSTISSFGSTFSFFGVIGRDVVKFGIFDIASIEAEMGREDLATSLAFSMWRLFTLFLLASLGTAFLDNCCSRDSQIAY</sequence>
<accession>A0AAV5U975</accession>
<comment type="caution">
    <text evidence="1">The sequence shown here is derived from an EMBL/GenBank/DDBJ whole genome shotgun (WGS) entry which is preliminary data.</text>
</comment>
<name>A0AAV5U975_9BILA</name>
<feature type="non-terminal residue" evidence="1">
    <location>
        <position position="1"/>
    </location>
</feature>
<organism evidence="1 2">
    <name type="scientific">Pristionchus entomophagus</name>
    <dbReference type="NCBI Taxonomy" id="358040"/>
    <lineage>
        <taxon>Eukaryota</taxon>
        <taxon>Metazoa</taxon>
        <taxon>Ecdysozoa</taxon>
        <taxon>Nematoda</taxon>
        <taxon>Chromadorea</taxon>
        <taxon>Rhabditida</taxon>
        <taxon>Rhabditina</taxon>
        <taxon>Diplogasteromorpha</taxon>
        <taxon>Diplogasteroidea</taxon>
        <taxon>Neodiplogasteridae</taxon>
        <taxon>Pristionchus</taxon>
    </lineage>
</organism>
<keyword evidence="2" id="KW-1185">Reference proteome</keyword>
<protein>
    <submittedName>
        <fullName evidence="1">Uncharacterized protein</fullName>
    </submittedName>
</protein>
<evidence type="ECO:0000313" key="1">
    <source>
        <dbReference type="EMBL" id="GMT03021.1"/>
    </source>
</evidence>
<dbReference type="Proteomes" id="UP001432027">
    <property type="component" value="Unassembled WGS sequence"/>
</dbReference>
<dbReference type="AlphaFoldDB" id="A0AAV5U975"/>
<dbReference type="EMBL" id="BTSX01000006">
    <property type="protein sequence ID" value="GMT03021.1"/>
    <property type="molecule type" value="Genomic_DNA"/>
</dbReference>
<evidence type="ECO:0000313" key="2">
    <source>
        <dbReference type="Proteomes" id="UP001432027"/>
    </source>
</evidence>